<protein>
    <submittedName>
        <fullName evidence="2">PriCT-2 domain-containing protein</fullName>
    </submittedName>
</protein>
<evidence type="ECO:0000313" key="3">
    <source>
        <dbReference type="Proteomes" id="UP001145087"/>
    </source>
</evidence>
<evidence type="ECO:0000313" key="2">
    <source>
        <dbReference type="EMBL" id="MCY1721864.1"/>
    </source>
</evidence>
<sequence>MKQKFDPEIWLVERKPFDPSQWLDDPAPEPQKKQVPANYSNNLEYDVEIVVQRIEESQLDLTCNQGDWVKLGFAFASEFGEVGRKYFHRICRFYSGYSYAETDQQFNKCLRGERSGSSIKSFFFAAKQAGINVFVKPQS</sequence>
<dbReference type="InterPro" id="IPR014819">
    <property type="entry name" value="PriCT_2"/>
</dbReference>
<comment type="caution">
    <text evidence="2">The sequence shown here is derived from an EMBL/GenBank/DDBJ whole genome shotgun (WGS) entry which is preliminary data.</text>
</comment>
<feature type="domain" description="Primase C-terminal 2" evidence="1">
    <location>
        <begin position="61"/>
        <end position="126"/>
    </location>
</feature>
<organism evidence="2 3">
    <name type="scientific">Draconibacterium aestuarii</name>
    <dbReference type="NCBI Taxonomy" id="2998507"/>
    <lineage>
        <taxon>Bacteria</taxon>
        <taxon>Pseudomonadati</taxon>
        <taxon>Bacteroidota</taxon>
        <taxon>Bacteroidia</taxon>
        <taxon>Marinilabiliales</taxon>
        <taxon>Prolixibacteraceae</taxon>
        <taxon>Draconibacterium</taxon>
    </lineage>
</organism>
<evidence type="ECO:0000259" key="1">
    <source>
        <dbReference type="Pfam" id="PF08707"/>
    </source>
</evidence>
<name>A0A9X3F7A6_9BACT</name>
<keyword evidence="3" id="KW-1185">Reference proteome</keyword>
<reference evidence="2" key="1">
    <citation type="submission" date="2022-11" db="EMBL/GenBank/DDBJ databases">
        <title>Marilongibacter aestuarii gen. nov., sp. nov., isolated from tidal flat sediment.</title>
        <authorList>
            <person name="Jiayan W."/>
        </authorList>
    </citation>
    <scope>NUCLEOTIDE SEQUENCE</scope>
    <source>
        <strain evidence="2">Z1-6</strain>
    </source>
</reference>
<dbReference type="AlphaFoldDB" id="A0A9X3F7A6"/>
<dbReference type="GO" id="GO:0016817">
    <property type="term" value="F:hydrolase activity, acting on acid anhydrides"/>
    <property type="evidence" value="ECO:0007669"/>
    <property type="project" value="InterPro"/>
</dbReference>
<dbReference type="Proteomes" id="UP001145087">
    <property type="component" value="Unassembled WGS sequence"/>
</dbReference>
<dbReference type="EMBL" id="JAPOHD010000029">
    <property type="protein sequence ID" value="MCY1721864.1"/>
    <property type="molecule type" value="Genomic_DNA"/>
</dbReference>
<proteinExistence type="predicted"/>
<dbReference type="Pfam" id="PF08707">
    <property type="entry name" value="PriCT_2"/>
    <property type="match status" value="1"/>
</dbReference>
<dbReference type="RefSeq" id="WP_343334193.1">
    <property type="nucleotide sequence ID" value="NZ_JAPOHD010000029.1"/>
</dbReference>
<gene>
    <name evidence="2" type="ORF">OU798_16030</name>
</gene>
<accession>A0A9X3F7A6</accession>